<evidence type="ECO:0000313" key="2">
    <source>
        <dbReference type="Proteomes" id="UP000192578"/>
    </source>
</evidence>
<name>A0A1W0WCN0_HYPEX</name>
<reference evidence="2" key="1">
    <citation type="submission" date="2017-01" db="EMBL/GenBank/DDBJ databases">
        <title>Comparative genomics of anhydrobiosis in the tardigrade Hypsibius dujardini.</title>
        <authorList>
            <person name="Yoshida Y."/>
            <person name="Koutsovoulos G."/>
            <person name="Laetsch D."/>
            <person name="Stevens L."/>
            <person name="Kumar S."/>
            <person name="Horikawa D."/>
            <person name="Ishino K."/>
            <person name="Komine S."/>
            <person name="Tomita M."/>
            <person name="Blaxter M."/>
            <person name="Arakawa K."/>
        </authorList>
    </citation>
    <scope>NUCLEOTIDE SEQUENCE [LARGE SCALE GENOMIC DNA]</scope>
    <source>
        <strain evidence="2">Z151</strain>
    </source>
</reference>
<dbReference type="Proteomes" id="UP000192578">
    <property type="component" value="Unassembled WGS sequence"/>
</dbReference>
<dbReference type="EMBL" id="MTYJ01000134">
    <property type="protein sequence ID" value="OQV12928.1"/>
    <property type="molecule type" value="Genomic_DNA"/>
</dbReference>
<evidence type="ECO:0000313" key="1">
    <source>
        <dbReference type="EMBL" id="OQV12928.1"/>
    </source>
</evidence>
<organism evidence="1 2">
    <name type="scientific">Hypsibius exemplaris</name>
    <name type="common">Freshwater tardigrade</name>
    <dbReference type="NCBI Taxonomy" id="2072580"/>
    <lineage>
        <taxon>Eukaryota</taxon>
        <taxon>Metazoa</taxon>
        <taxon>Ecdysozoa</taxon>
        <taxon>Tardigrada</taxon>
        <taxon>Eutardigrada</taxon>
        <taxon>Parachela</taxon>
        <taxon>Hypsibioidea</taxon>
        <taxon>Hypsibiidae</taxon>
        <taxon>Hypsibius</taxon>
    </lineage>
</organism>
<keyword evidence="2" id="KW-1185">Reference proteome</keyword>
<protein>
    <submittedName>
        <fullName evidence="1">Uncharacterized protein</fullName>
    </submittedName>
</protein>
<gene>
    <name evidence="1" type="ORF">BV898_12849</name>
</gene>
<accession>A0A1W0WCN0</accession>
<comment type="caution">
    <text evidence="1">The sequence shown here is derived from an EMBL/GenBank/DDBJ whole genome shotgun (WGS) entry which is preliminary data.</text>
</comment>
<proteinExistence type="predicted"/>
<sequence length="102" mass="10952">MKPFFAYSGSVSSTTCQCSSWNCQKTALFASSAKIVRGRPALSRRSTGNYTPVTMTPLPNAKEKTSVSGSGVIVRLDLITSPDADQKVSANIVVDDAFHCKY</sequence>
<dbReference type="AlphaFoldDB" id="A0A1W0WCN0"/>